<keyword evidence="4" id="KW-1185">Reference proteome</keyword>
<dbReference type="EMBL" id="SNZR01000015">
    <property type="protein sequence ID" value="TDR88188.1"/>
    <property type="molecule type" value="Genomic_DNA"/>
</dbReference>
<evidence type="ECO:0000313" key="4">
    <source>
        <dbReference type="Proteomes" id="UP000295122"/>
    </source>
</evidence>
<feature type="signal peptide" evidence="2">
    <location>
        <begin position="1"/>
        <end position="27"/>
    </location>
</feature>
<sequence length="327" mass="34270">MTRSPTRRDVARLALVAVAGAAGTARAQEDYPSRTITLVVPYGAGSSTDILARVMAKRLSSELGGRVVVENRAGAGGTIGSLGVARSAPDGHTLVMGTISSHSINASMMAKIPYRVLEDFAPISLVAYFPNVLAVNRDLPANTIGELVALAKERGGLNFATGGVGSSGQLAGELLKLRTGALLNHVPYREIGQAITDTIAGRVPIVIYQVPSLSSLIESGQMKAIAVLAPDRTPLLPTTPTPREQGIQDFDATAWMGLFGPARLPPRIVDRLQTIIATAATDPDLTGPLSKQGFTLVGSDPAAFRRFLEADIAKWADVVKLTGATIE</sequence>
<dbReference type="RefSeq" id="WP_133773474.1">
    <property type="nucleotide sequence ID" value="NZ_SNZR01000015.1"/>
</dbReference>
<accession>A0A4R7BRB5</accession>
<proteinExistence type="inferred from homology"/>
<dbReference type="Proteomes" id="UP000295122">
    <property type="component" value="Unassembled WGS sequence"/>
</dbReference>
<dbReference type="InterPro" id="IPR042100">
    <property type="entry name" value="Bug_dom1"/>
</dbReference>
<dbReference type="Gene3D" id="3.40.190.10">
    <property type="entry name" value="Periplasmic binding protein-like II"/>
    <property type="match status" value="1"/>
</dbReference>
<keyword evidence="2" id="KW-0732">Signal</keyword>
<dbReference type="PANTHER" id="PTHR42928">
    <property type="entry name" value="TRICARBOXYLATE-BINDING PROTEIN"/>
    <property type="match status" value="1"/>
</dbReference>
<comment type="similarity">
    <text evidence="1">Belongs to the UPF0065 (bug) family.</text>
</comment>
<protein>
    <submittedName>
        <fullName evidence="3">Tripartite-type tricarboxylate transporter receptor subunit TctC</fullName>
    </submittedName>
</protein>
<evidence type="ECO:0000313" key="3">
    <source>
        <dbReference type="EMBL" id="TDR88188.1"/>
    </source>
</evidence>
<reference evidence="3 4" key="1">
    <citation type="submission" date="2019-03" db="EMBL/GenBank/DDBJ databases">
        <title>Genomic Encyclopedia of Type Strains, Phase IV (KMG-IV): sequencing the most valuable type-strain genomes for metagenomic binning, comparative biology and taxonomic classification.</title>
        <authorList>
            <person name="Goeker M."/>
        </authorList>
    </citation>
    <scope>NUCLEOTIDE SEQUENCE [LARGE SCALE GENOMIC DNA]</scope>
    <source>
        <strain evidence="3 4">DSM 25903</strain>
    </source>
</reference>
<evidence type="ECO:0000256" key="2">
    <source>
        <dbReference type="SAM" id="SignalP"/>
    </source>
</evidence>
<evidence type="ECO:0000256" key="1">
    <source>
        <dbReference type="ARBA" id="ARBA00006987"/>
    </source>
</evidence>
<name>A0A4R7BRB5_9HYPH</name>
<dbReference type="Gene3D" id="3.40.190.150">
    <property type="entry name" value="Bordetella uptake gene, domain 1"/>
    <property type="match status" value="1"/>
</dbReference>
<comment type="caution">
    <text evidence="3">The sequence shown here is derived from an EMBL/GenBank/DDBJ whole genome shotgun (WGS) entry which is preliminary data.</text>
</comment>
<dbReference type="AlphaFoldDB" id="A0A4R7BRB5"/>
<dbReference type="InterPro" id="IPR005064">
    <property type="entry name" value="BUG"/>
</dbReference>
<dbReference type="PIRSF" id="PIRSF017082">
    <property type="entry name" value="YflP"/>
    <property type="match status" value="1"/>
</dbReference>
<organism evidence="3 4">
    <name type="scientific">Enterovirga rhinocerotis</name>
    <dbReference type="NCBI Taxonomy" id="1339210"/>
    <lineage>
        <taxon>Bacteria</taxon>
        <taxon>Pseudomonadati</taxon>
        <taxon>Pseudomonadota</taxon>
        <taxon>Alphaproteobacteria</taxon>
        <taxon>Hyphomicrobiales</taxon>
        <taxon>Methylobacteriaceae</taxon>
        <taxon>Enterovirga</taxon>
    </lineage>
</organism>
<dbReference type="SUPFAM" id="SSF53850">
    <property type="entry name" value="Periplasmic binding protein-like II"/>
    <property type="match status" value="1"/>
</dbReference>
<feature type="chain" id="PRO_5020636423" evidence="2">
    <location>
        <begin position="28"/>
        <end position="327"/>
    </location>
</feature>
<dbReference type="CDD" id="cd13578">
    <property type="entry name" value="PBP2_Bug27"/>
    <property type="match status" value="1"/>
</dbReference>
<dbReference type="OrthoDB" id="8443386at2"/>
<dbReference type="Pfam" id="PF03401">
    <property type="entry name" value="TctC"/>
    <property type="match status" value="1"/>
</dbReference>
<dbReference type="PANTHER" id="PTHR42928:SF5">
    <property type="entry name" value="BLR1237 PROTEIN"/>
    <property type="match status" value="1"/>
</dbReference>
<dbReference type="InterPro" id="IPR006311">
    <property type="entry name" value="TAT_signal"/>
</dbReference>
<dbReference type="PROSITE" id="PS51318">
    <property type="entry name" value="TAT"/>
    <property type="match status" value="1"/>
</dbReference>
<gene>
    <name evidence="3" type="ORF">EV668_4060</name>
</gene>
<keyword evidence="3" id="KW-0675">Receptor</keyword>